<proteinExistence type="predicted"/>
<name>A0A4Q2VSS3_FUSOX</name>
<protein>
    <submittedName>
        <fullName evidence="1">Uncharacterized protein</fullName>
    </submittedName>
</protein>
<dbReference type="EMBL" id="MQTW01000047">
    <property type="protein sequence ID" value="RYC89704.1"/>
    <property type="molecule type" value="Genomic_DNA"/>
</dbReference>
<dbReference type="Proteomes" id="UP000290540">
    <property type="component" value="Unassembled WGS sequence"/>
</dbReference>
<comment type="caution">
    <text evidence="1">The sequence shown here is derived from an EMBL/GenBank/DDBJ whole genome shotgun (WGS) entry which is preliminary data.</text>
</comment>
<sequence>MSTSLIQVECSMAADEVSDVGITQVITLWNACFLFLVEGDIGDKNKDAKVVQRPVEMLVGNYKLCSREFAPIGKT</sequence>
<reference evidence="1 2" key="1">
    <citation type="submission" date="2016-12" db="EMBL/GenBank/DDBJ databases">
        <title>Draft genome sequence of Fusarium oxysporum causing rot on Narcissus.</title>
        <authorList>
            <person name="Armitage A.D."/>
            <person name="Taylor A."/>
            <person name="Clarkson J.P."/>
            <person name="Harrison R.J."/>
            <person name="Jackson A.C."/>
        </authorList>
    </citation>
    <scope>NUCLEOTIDE SEQUENCE [LARGE SCALE GENOMIC DNA]</scope>
    <source>
        <strain evidence="1 2">N139</strain>
    </source>
</reference>
<organism evidence="1 2">
    <name type="scientific">Fusarium oxysporum f. sp. narcissi</name>
    <dbReference type="NCBI Taxonomy" id="451672"/>
    <lineage>
        <taxon>Eukaryota</taxon>
        <taxon>Fungi</taxon>
        <taxon>Dikarya</taxon>
        <taxon>Ascomycota</taxon>
        <taxon>Pezizomycotina</taxon>
        <taxon>Sordariomycetes</taxon>
        <taxon>Hypocreomycetidae</taxon>
        <taxon>Hypocreales</taxon>
        <taxon>Nectriaceae</taxon>
        <taxon>Fusarium</taxon>
        <taxon>Fusarium oxysporum species complex</taxon>
    </lineage>
</organism>
<accession>A0A4Q2VSS3</accession>
<dbReference type="AlphaFoldDB" id="A0A4Q2VSS3"/>
<evidence type="ECO:0000313" key="1">
    <source>
        <dbReference type="EMBL" id="RYC89704.1"/>
    </source>
</evidence>
<gene>
    <name evidence="1" type="ORF">BFJ63_vAg7362</name>
</gene>
<evidence type="ECO:0000313" key="2">
    <source>
        <dbReference type="Proteomes" id="UP000290540"/>
    </source>
</evidence>